<feature type="compositionally biased region" description="Basic and acidic residues" evidence="1">
    <location>
        <begin position="231"/>
        <end position="241"/>
    </location>
</feature>
<comment type="caution">
    <text evidence="2">The sequence shown here is derived from an EMBL/GenBank/DDBJ whole genome shotgun (WGS) entry which is preliminary data.</text>
</comment>
<feature type="compositionally biased region" description="Basic and acidic residues" evidence="1">
    <location>
        <begin position="160"/>
        <end position="171"/>
    </location>
</feature>
<evidence type="ECO:0000313" key="2">
    <source>
        <dbReference type="EMBL" id="KAK5067556.1"/>
    </source>
</evidence>
<reference evidence="2 3" key="1">
    <citation type="submission" date="2023-08" db="EMBL/GenBank/DDBJ databases">
        <title>Black Yeasts Isolated from many extreme environments.</title>
        <authorList>
            <person name="Coleine C."/>
            <person name="Stajich J.E."/>
            <person name="Selbmann L."/>
        </authorList>
    </citation>
    <scope>NUCLEOTIDE SEQUENCE [LARGE SCALE GENOMIC DNA]</scope>
    <source>
        <strain evidence="2 3">CCFEE 6328</strain>
    </source>
</reference>
<evidence type="ECO:0000313" key="3">
    <source>
        <dbReference type="Proteomes" id="UP001345691"/>
    </source>
</evidence>
<sequence>MDDLARHYKLRYGEALDHAMDGRRTLHWTSAGNSVSTLGLESTKNSGEVSENIKNLIFYAEDLIEELEVEQQEMASSPNASGAVRDTTTSPVVHASMTESSRSQRDSVPKATEHTDAEMEVVVGRENGNVSNEKSSSENDTSMKRASDKSHSDIASSEKAANKKDANNKDGRIIYVYETDKDDKDGVVADRNNTVQIESMLRDSRYKPRAEKATAMPSQPGIQATIPIVGPKKDEQADHTLESSSPVPGSWSLLSGRYGKQVQD</sequence>
<feature type="region of interest" description="Disordered" evidence="1">
    <location>
        <begin position="200"/>
        <end position="264"/>
    </location>
</feature>
<evidence type="ECO:0000256" key="1">
    <source>
        <dbReference type="SAM" id="MobiDB-lite"/>
    </source>
</evidence>
<feature type="compositionally biased region" description="Basic and acidic residues" evidence="1">
    <location>
        <begin position="200"/>
        <end position="212"/>
    </location>
</feature>
<accession>A0ABR0JNK2</accession>
<dbReference type="Proteomes" id="UP001345691">
    <property type="component" value="Unassembled WGS sequence"/>
</dbReference>
<feature type="compositionally biased region" description="Basic and acidic residues" evidence="1">
    <location>
        <begin position="102"/>
        <end position="117"/>
    </location>
</feature>
<keyword evidence="3" id="KW-1185">Reference proteome</keyword>
<dbReference type="EMBL" id="JAVRRF010000002">
    <property type="protein sequence ID" value="KAK5067556.1"/>
    <property type="molecule type" value="Genomic_DNA"/>
</dbReference>
<feature type="compositionally biased region" description="Basic and acidic residues" evidence="1">
    <location>
        <begin position="135"/>
        <end position="152"/>
    </location>
</feature>
<name>A0ABR0JNK2_9EURO</name>
<protein>
    <submittedName>
        <fullName evidence="2">Uncharacterized protein</fullName>
    </submittedName>
</protein>
<organism evidence="2 3">
    <name type="scientific">Exophiala sideris</name>
    <dbReference type="NCBI Taxonomy" id="1016849"/>
    <lineage>
        <taxon>Eukaryota</taxon>
        <taxon>Fungi</taxon>
        <taxon>Dikarya</taxon>
        <taxon>Ascomycota</taxon>
        <taxon>Pezizomycotina</taxon>
        <taxon>Eurotiomycetes</taxon>
        <taxon>Chaetothyriomycetidae</taxon>
        <taxon>Chaetothyriales</taxon>
        <taxon>Herpotrichiellaceae</taxon>
        <taxon>Exophiala</taxon>
    </lineage>
</organism>
<gene>
    <name evidence="2" type="ORF">LTR69_001545</name>
</gene>
<proteinExistence type="predicted"/>
<feature type="region of interest" description="Disordered" evidence="1">
    <location>
        <begin position="94"/>
        <end position="171"/>
    </location>
</feature>